<dbReference type="Pfam" id="PF06250">
    <property type="entry name" value="YhcG_C"/>
    <property type="match status" value="1"/>
</dbReference>
<proteinExistence type="predicted"/>
<protein>
    <recommendedName>
        <fullName evidence="4">Cytoplasmic protein</fullName>
    </recommendedName>
</protein>
<dbReference type="InterPro" id="IPR009362">
    <property type="entry name" value="YhcG_C"/>
</dbReference>
<organism evidence="3">
    <name type="scientific">uncultured Sulfurovum sp</name>
    <dbReference type="NCBI Taxonomy" id="269237"/>
    <lineage>
        <taxon>Bacteria</taxon>
        <taxon>Pseudomonadati</taxon>
        <taxon>Campylobacterota</taxon>
        <taxon>Epsilonproteobacteria</taxon>
        <taxon>Campylobacterales</taxon>
        <taxon>Sulfurovaceae</taxon>
        <taxon>Sulfurovum</taxon>
        <taxon>environmental samples</taxon>
    </lineage>
</organism>
<dbReference type="InterPro" id="IPR011856">
    <property type="entry name" value="tRNA_endonuc-like_dom_sf"/>
</dbReference>
<evidence type="ECO:0008006" key="4">
    <source>
        <dbReference type="Google" id="ProtNLM"/>
    </source>
</evidence>
<dbReference type="InterPro" id="IPR053148">
    <property type="entry name" value="PD-DEXK-like_domain"/>
</dbReference>
<evidence type="ECO:0000259" key="2">
    <source>
        <dbReference type="Pfam" id="PF17761"/>
    </source>
</evidence>
<dbReference type="GO" id="GO:0003676">
    <property type="term" value="F:nucleic acid binding"/>
    <property type="evidence" value="ECO:0007669"/>
    <property type="project" value="InterPro"/>
</dbReference>
<dbReference type="Gene3D" id="3.40.1350.10">
    <property type="match status" value="1"/>
</dbReference>
<dbReference type="PANTHER" id="PTHR30547">
    <property type="entry name" value="UNCHARACTERIZED PROTEIN YHCG-RELATED"/>
    <property type="match status" value="1"/>
</dbReference>
<evidence type="ECO:0000313" key="3">
    <source>
        <dbReference type="EMBL" id="CAA6820042.1"/>
    </source>
</evidence>
<feature type="domain" description="YhcG PDDEXK nuclease" evidence="1">
    <location>
        <begin position="170"/>
        <end position="316"/>
    </location>
</feature>
<reference evidence="3" key="1">
    <citation type="submission" date="2020-01" db="EMBL/GenBank/DDBJ databases">
        <authorList>
            <person name="Meier V. D."/>
            <person name="Meier V D."/>
        </authorList>
    </citation>
    <scope>NUCLEOTIDE SEQUENCE</scope>
    <source>
        <strain evidence="3">HLG_WM_MAG_05</strain>
    </source>
</reference>
<feature type="domain" description="YhcG N-terminal" evidence="2">
    <location>
        <begin position="13"/>
        <end position="149"/>
    </location>
</feature>
<gene>
    <name evidence="3" type="ORF">HELGO_WM5048</name>
</gene>
<accession>A0A6S6TGP4</accession>
<evidence type="ECO:0000259" key="1">
    <source>
        <dbReference type="Pfam" id="PF06250"/>
    </source>
</evidence>
<dbReference type="Pfam" id="PF17761">
    <property type="entry name" value="DUF1016_N"/>
    <property type="match status" value="1"/>
</dbReference>
<dbReference type="InterPro" id="IPR041527">
    <property type="entry name" value="YhcG_N"/>
</dbReference>
<dbReference type="AlphaFoldDB" id="A0A6S6TGP4"/>
<dbReference type="EMBL" id="CACVAU010000058">
    <property type="protein sequence ID" value="CAA6820042.1"/>
    <property type="molecule type" value="Genomic_DNA"/>
</dbReference>
<name>A0A6S6TGP4_9BACT</name>
<sequence>MPNIDNNKNSFNEILTLIQKVKQRVYKQANTLLIELYWDVGQYISDKTTSERWGKSTVRELANYIKKIDSSIGGFSEQNIWRMKQFYETYKDNEKLLPLVREVLWTNNLSIMSGRKSDVEKEFYLRETIKNNYSKRELERQIYSSTFERTVIANEKLSPVVRELPQDTNNVFKDTYVLKLLGLPKKHKEKDLQSAIVGSLKEFILELGVGFAFIGQEYRVSVGDEDFYIDLLFSHRYLQCLVAFELKIDKFKPSHLGQLEFYLEALDRDVKAPHENPSIGVLLCREKNDKVVEYALSRSLSPTVIADYETELIPKELLERKVEEIFRLYEGEE</sequence>
<dbReference type="PANTHER" id="PTHR30547:SF5">
    <property type="entry name" value="NUCLEASE YHCG-RELATED"/>
    <property type="match status" value="1"/>
</dbReference>